<evidence type="ECO:0000313" key="1">
    <source>
        <dbReference type="EMBL" id="SEO92341.1"/>
    </source>
</evidence>
<dbReference type="AlphaFoldDB" id="A0A1H8TNA2"/>
<keyword evidence="2" id="KW-1185">Reference proteome</keyword>
<name>A0A1H8TNA2_9GAMM</name>
<sequence length="117" mass="12225">MTDSTGLYAIGITGGSLEGYDFTGVYAVVFDPDKPVLRGDMVAVWPAGREQPNVMMAVTAMPPADLKDDDTFARAILLKGRGVTVSEALCDLDAVHAATGYMDHSGAVHPLEGIAVA</sequence>
<dbReference type="STRING" id="406100.SAMN04488052_104332"/>
<dbReference type="EMBL" id="FOEG01000004">
    <property type="protein sequence ID" value="SEO92341.1"/>
    <property type="molecule type" value="Genomic_DNA"/>
</dbReference>
<gene>
    <name evidence="1" type="ORF">SAMN04488052_104332</name>
</gene>
<dbReference type="RefSeq" id="WP_091643809.1">
    <property type="nucleotide sequence ID" value="NZ_FOEG01000004.1"/>
</dbReference>
<accession>A0A1H8TNA2</accession>
<dbReference type="Proteomes" id="UP000199657">
    <property type="component" value="Unassembled WGS sequence"/>
</dbReference>
<protein>
    <submittedName>
        <fullName evidence="1">Uncharacterized protein</fullName>
    </submittedName>
</protein>
<proteinExistence type="predicted"/>
<evidence type="ECO:0000313" key="2">
    <source>
        <dbReference type="Proteomes" id="UP000199657"/>
    </source>
</evidence>
<organism evidence="1 2">
    <name type="scientific">Aquisalimonas asiatica</name>
    <dbReference type="NCBI Taxonomy" id="406100"/>
    <lineage>
        <taxon>Bacteria</taxon>
        <taxon>Pseudomonadati</taxon>
        <taxon>Pseudomonadota</taxon>
        <taxon>Gammaproteobacteria</taxon>
        <taxon>Chromatiales</taxon>
        <taxon>Ectothiorhodospiraceae</taxon>
        <taxon>Aquisalimonas</taxon>
    </lineage>
</organism>
<reference evidence="1 2" key="1">
    <citation type="submission" date="2016-10" db="EMBL/GenBank/DDBJ databases">
        <authorList>
            <person name="de Groot N.N."/>
        </authorList>
    </citation>
    <scope>NUCLEOTIDE SEQUENCE [LARGE SCALE GENOMIC DNA]</scope>
    <source>
        <strain evidence="1 2">CGMCC 1.6291</strain>
    </source>
</reference>